<evidence type="ECO:0000313" key="3">
    <source>
        <dbReference type="EMBL" id="PZC76076.1"/>
    </source>
</evidence>
<feature type="region of interest" description="Disordered" evidence="1">
    <location>
        <begin position="54"/>
        <end position="79"/>
    </location>
</feature>
<gene>
    <name evidence="3" type="primary">HaOG205154</name>
    <name evidence="3" type="ORF">B5X24_HaOG205154</name>
</gene>
<evidence type="ECO:0000256" key="2">
    <source>
        <dbReference type="SAM" id="Phobius"/>
    </source>
</evidence>
<evidence type="ECO:0000256" key="1">
    <source>
        <dbReference type="SAM" id="MobiDB-lite"/>
    </source>
</evidence>
<protein>
    <submittedName>
        <fullName evidence="3">Uncharacterized protein</fullName>
    </submittedName>
</protein>
<name>A0A2W1BTW4_HELAM</name>
<dbReference type="EMBL" id="KZ149970">
    <property type="protein sequence ID" value="PZC76076.1"/>
    <property type="molecule type" value="Genomic_DNA"/>
</dbReference>
<organism evidence="3 4">
    <name type="scientific">Helicoverpa armigera</name>
    <name type="common">Cotton bollworm</name>
    <name type="synonym">Heliothis armigera</name>
    <dbReference type="NCBI Taxonomy" id="29058"/>
    <lineage>
        <taxon>Eukaryota</taxon>
        <taxon>Metazoa</taxon>
        <taxon>Ecdysozoa</taxon>
        <taxon>Arthropoda</taxon>
        <taxon>Hexapoda</taxon>
        <taxon>Insecta</taxon>
        <taxon>Pterygota</taxon>
        <taxon>Neoptera</taxon>
        <taxon>Endopterygota</taxon>
        <taxon>Lepidoptera</taxon>
        <taxon>Glossata</taxon>
        <taxon>Ditrysia</taxon>
        <taxon>Noctuoidea</taxon>
        <taxon>Noctuidae</taxon>
        <taxon>Heliothinae</taxon>
        <taxon>Helicoverpa</taxon>
    </lineage>
</organism>
<feature type="region of interest" description="Disordered" evidence="1">
    <location>
        <begin position="411"/>
        <end position="509"/>
    </location>
</feature>
<accession>A0A2W1BTW4</accession>
<feature type="compositionally biased region" description="Basic and acidic residues" evidence="1">
    <location>
        <begin position="483"/>
        <end position="493"/>
    </location>
</feature>
<feature type="transmembrane region" description="Helical" evidence="2">
    <location>
        <begin position="136"/>
        <end position="155"/>
    </location>
</feature>
<keyword evidence="2" id="KW-0472">Membrane</keyword>
<feature type="compositionally biased region" description="Basic and acidic residues" evidence="1">
    <location>
        <begin position="322"/>
        <end position="336"/>
    </location>
</feature>
<proteinExistence type="predicted"/>
<sequence>MQEVQKMQIKENQAKKMSEIEIEKMWHEVAMKESEALAARLELDAIERRRRTEECIKHSDEQMALRKEQRRKDQERLKEESLRIKKMFEEMSRNEDEESRKMQEKRLEEAKERSDMIKERQETVAKQQAEAKLMKIILALFGFAAVASAADLTVGNEGGSLIFEQNVTASPTIWKQTRNLTVNATDDAVISRVVVIDNRPEKDGEAKVVEGGEGEKNVTIELKGPAVFRGFDFTIKVFAAPENENTQHPKATGHDTQQTQLPQVPEIQITKDLNVNDHSNQQPKNTDDIILGAPIPTASSTTEENKTNKDDQVKTNLPALVGDDKTRKYRETEPQKTTEQTPIAVPKDVASGVNATKTEAKENDKDLKVLLDSIFVDYSAPKSEEGQEQVHPVMPENDQVQTDVIQSDEDRKVRQASMEPVVPAVLPKESKGNDVQTTKKVELSSTTAKSVQGKILPSVVPVTSESSSTSAEDLTTEMPEDLQGPKDSKRDFKGPSFGHRTAVPLPYMN</sequence>
<reference evidence="3 4" key="1">
    <citation type="journal article" date="2017" name="BMC Biol.">
        <title>Genomic innovations, transcriptional plasticity and gene loss underlying the evolution and divergence of two highly polyphagous and invasive Helicoverpa pest species.</title>
        <authorList>
            <person name="Pearce S.L."/>
            <person name="Clarke D.F."/>
            <person name="East P.D."/>
            <person name="Elfekih S."/>
            <person name="Gordon K.H."/>
            <person name="Jermiin L.S."/>
            <person name="McGaughran A."/>
            <person name="Oakeshott J.G."/>
            <person name="Papanikolaou A."/>
            <person name="Perera O.P."/>
            <person name="Rane R.V."/>
            <person name="Richards S."/>
            <person name="Tay W.T."/>
            <person name="Walsh T.K."/>
            <person name="Anderson A."/>
            <person name="Anderson C.J."/>
            <person name="Asgari S."/>
            <person name="Board P.G."/>
            <person name="Bretschneider A."/>
            <person name="Campbell P.M."/>
            <person name="Chertemps T."/>
            <person name="Christeller J.T."/>
            <person name="Coppin C.W."/>
            <person name="Downes S.J."/>
            <person name="Duan G."/>
            <person name="Farnsworth C.A."/>
            <person name="Good R.T."/>
            <person name="Han L.B."/>
            <person name="Han Y.C."/>
            <person name="Hatje K."/>
            <person name="Horne I."/>
            <person name="Huang Y.P."/>
            <person name="Hughes D.S."/>
            <person name="Jacquin-Joly E."/>
            <person name="James W."/>
            <person name="Jhangiani S."/>
            <person name="Kollmar M."/>
            <person name="Kuwar S.S."/>
            <person name="Li S."/>
            <person name="Liu N.Y."/>
            <person name="Maibeche M.T."/>
            <person name="Miller J.R."/>
            <person name="Montagne N."/>
            <person name="Perry T."/>
            <person name="Qu J."/>
            <person name="Song S.V."/>
            <person name="Sutton G.G."/>
            <person name="Vogel H."/>
            <person name="Walenz B.P."/>
            <person name="Xu W."/>
            <person name="Zhang H.J."/>
            <person name="Zou Z."/>
            <person name="Batterham P."/>
            <person name="Edwards O.R."/>
            <person name="Feyereisen R."/>
            <person name="Gibbs R.A."/>
            <person name="Heckel D.G."/>
            <person name="McGrath A."/>
            <person name="Robin C."/>
            <person name="Scherer S.E."/>
            <person name="Worley K.C."/>
            <person name="Wu Y.D."/>
        </authorList>
    </citation>
    <scope>NUCLEOTIDE SEQUENCE [LARGE SCALE GENOMIC DNA]</scope>
    <source>
        <strain evidence="3">Harm_GR_Male_#8</strain>
        <tissue evidence="3">Whole organism</tissue>
    </source>
</reference>
<keyword evidence="4" id="KW-1185">Reference proteome</keyword>
<feature type="compositionally biased region" description="Basic and acidic residues" evidence="1">
    <location>
        <begin position="428"/>
        <end position="442"/>
    </location>
</feature>
<dbReference type="AlphaFoldDB" id="A0A2W1BTW4"/>
<dbReference type="Proteomes" id="UP000249218">
    <property type="component" value="Unassembled WGS sequence"/>
</dbReference>
<keyword evidence="2" id="KW-0812">Transmembrane</keyword>
<evidence type="ECO:0000313" key="4">
    <source>
        <dbReference type="Proteomes" id="UP000249218"/>
    </source>
</evidence>
<keyword evidence="2" id="KW-1133">Transmembrane helix</keyword>
<feature type="compositionally biased region" description="Low complexity" evidence="1">
    <location>
        <begin position="457"/>
        <end position="470"/>
    </location>
</feature>
<dbReference type="InterPro" id="IPR031734">
    <property type="entry name" value="MBF2"/>
</dbReference>
<dbReference type="Pfam" id="PF15868">
    <property type="entry name" value="MBF2"/>
    <property type="match status" value="1"/>
</dbReference>
<dbReference type="OrthoDB" id="7409408at2759"/>
<feature type="region of interest" description="Disordered" evidence="1">
    <location>
        <begin position="276"/>
        <end position="340"/>
    </location>
</feature>
<feature type="compositionally biased region" description="Basic and acidic residues" evidence="1">
    <location>
        <begin position="303"/>
        <end position="313"/>
    </location>
</feature>